<dbReference type="InterPro" id="IPR003474">
    <property type="entry name" value="Glcn_transporter"/>
</dbReference>
<dbReference type="NCBIfam" id="TIGR00784">
    <property type="entry name" value="citMHS"/>
    <property type="match status" value="1"/>
</dbReference>
<dbReference type="InterPro" id="IPR004680">
    <property type="entry name" value="Cit_transptr-like_dom"/>
</dbReference>
<dbReference type="InterPro" id="IPR014738">
    <property type="entry name" value="Citrate_transporter"/>
</dbReference>
<feature type="transmembrane region" description="Helical" evidence="6">
    <location>
        <begin position="321"/>
        <end position="344"/>
    </location>
</feature>
<comment type="caution">
    <text evidence="8">The sequence shown here is derived from an EMBL/GenBank/DDBJ whole genome shotgun (WGS) entry which is preliminary data.</text>
</comment>
<proteinExistence type="predicted"/>
<feature type="transmembrane region" description="Helical" evidence="6">
    <location>
        <begin position="178"/>
        <end position="198"/>
    </location>
</feature>
<feature type="transmembrane region" description="Helical" evidence="6">
    <location>
        <begin position="415"/>
        <end position="434"/>
    </location>
</feature>
<evidence type="ECO:0000259" key="7">
    <source>
        <dbReference type="Pfam" id="PF03600"/>
    </source>
</evidence>
<evidence type="ECO:0000256" key="4">
    <source>
        <dbReference type="ARBA" id="ARBA00022989"/>
    </source>
</evidence>
<accession>A0ABT0L700</accession>
<dbReference type="PANTHER" id="PTHR30354:SF26">
    <property type="entry name" value="TRANSPORTER, PUTATIVE-RELATED"/>
    <property type="match status" value="1"/>
</dbReference>
<feature type="transmembrane region" description="Helical" evidence="6">
    <location>
        <begin position="242"/>
        <end position="270"/>
    </location>
</feature>
<evidence type="ECO:0000256" key="5">
    <source>
        <dbReference type="ARBA" id="ARBA00023136"/>
    </source>
</evidence>
<gene>
    <name evidence="8" type="ORF">L2764_02820</name>
</gene>
<organism evidence="8 9">
    <name type="scientific">Shewanella surugensis</name>
    <dbReference type="NCBI Taxonomy" id="212020"/>
    <lineage>
        <taxon>Bacteria</taxon>
        <taxon>Pseudomonadati</taxon>
        <taxon>Pseudomonadota</taxon>
        <taxon>Gammaproteobacteria</taxon>
        <taxon>Alteromonadales</taxon>
        <taxon>Shewanellaceae</taxon>
        <taxon>Shewanella</taxon>
    </lineage>
</organism>
<evidence type="ECO:0000313" key="8">
    <source>
        <dbReference type="EMBL" id="MCL1123440.1"/>
    </source>
</evidence>
<keyword evidence="3 6" id="KW-0812">Transmembrane</keyword>
<evidence type="ECO:0000313" key="9">
    <source>
        <dbReference type="Proteomes" id="UP001203423"/>
    </source>
</evidence>
<feature type="transmembrane region" description="Helical" evidence="6">
    <location>
        <begin position="376"/>
        <end position="403"/>
    </location>
</feature>
<evidence type="ECO:0000256" key="6">
    <source>
        <dbReference type="SAM" id="Phobius"/>
    </source>
</evidence>
<comment type="subcellular location">
    <subcellularLocation>
        <location evidence="1">Membrane</location>
        <topology evidence="1">Multi-pass membrane protein</topology>
    </subcellularLocation>
</comment>
<evidence type="ECO:0000256" key="3">
    <source>
        <dbReference type="ARBA" id="ARBA00022692"/>
    </source>
</evidence>
<dbReference type="RefSeq" id="WP_248938727.1">
    <property type="nucleotide sequence ID" value="NZ_JAKIKS010000006.1"/>
</dbReference>
<sequence length="435" mass="46681">MLGIIGFITIITIVGLLLTEKTSPITALIIIPIVGALVAGSSVHDIGLYFNEGAQKVFPIVIMFIFAIIYFGIMNDVGLFTPMINKMIALSHGSIQSVVIGTVFIAAIAHLDGSGASTFLITIPALLPLYRRLRMSPYLLLLLVGASASIMNMLPWAGPIGRASALLSMNPTDLWRPLVPLQIIALFMLVPMAILLGIREKRRIANLPALTQPLSQTVFNDHIDIQTTLACAKPQKLAINLLLTLSVIGVLVWGIIPSGFVFMIGVSLALSINYPKVADQMDRIKAHAPSAVLMGCIILAAGAFLGILTGTKMLQALAVDIVAILPTAMLPYLHIIIGILGAPFELILNTDAYYFALVPIVEQITSSVGISPQSSIYAMIIGNILGTFISPFSPALWLGLGLADLKMGKHIRYSFFWIWGLSVLLLIIAILLGIV</sequence>
<feature type="transmembrane region" description="Helical" evidence="6">
    <location>
        <begin position="94"/>
        <end position="127"/>
    </location>
</feature>
<dbReference type="PANTHER" id="PTHR30354">
    <property type="entry name" value="GNT FAMILY GLUCONATE TRANSPORTER"/>
    <property type="match status" value="1"/>
</dbReference>
<feature type="transmembrane region" description="Helical" evidence="6">
    <location>
        <begin position="139"/>
        <end position="158"/>
    </location>
</feature>
<feature type="transmembrane region" description="Helical" evidence="6">
    <location>
        <begin position="57"/>
        <end position="74"/>
    </location>
</feature>
<keyword evidence="4 6" id="KW-1133">Transmembrane helix</keyword>
<name>A0ABT0L700_9GAMM</name>
<evidence type="ECO:0000256" key="1">
    <source>
        <dbReference type="ARBA" id="ARBA00004141"/>
    </source>
</evidence>
<keyword evidence="9" id="KW-1185">Reference proteome</keyword>
<keyword evidence="5 6" id="KW-0472">Membrane</keyword>
<protein>
    <submittedName>
        <fullName evidence="8">Citrate:proton symporter</fullName>
    </submittedName>
</protein>
<feature type="transmembrane region" description="Helical" evidence="6">
    <location>
        <begin position="290"/>
        <end position="309"/>
    </location>
</feature>
<reference evidence="8 9" key="1">
    <citation type="submission" date="2022-01" db="EMBL/GenBank/DDBJ databases">
        <title>Whole genome-based taxonomy of the Shewanellaceae.</title>
        <authorList>
            <person name="Martin-Rodriguez A.J."/>
        </authorList>
    </citation>
    <scope>NUCLEOTIDE SEQUENCE [LARGE SCALE GENOMIC DNA]</scope>
    <source>
        <strain evidence="8 9">DSM 17177</strain>
    </source>
</reference>
<feature type="transmembrane region" description="Helical" evidence="6">
    <location>
        <begin position="29"/>
        <end position="50"/>
    </location>
</feature>
<dbReference type="Proteomes" id="UP001203423">
    <property type="component" value="Unassembled WGS sequence"/>
</dbReference>
<dbReference type="EMBL" id="JAKIKS010000006">
    <property type="protein sequence ID" value="MCL1123440.1"/>
    <property type="molecule type" value="Genomic_DNA"/>
</dbReference>
<keyword evidence="2" id="KW-0813">Transport</keyword>
<evidence type="ECO:0000256" key="2">
    <source>
        <dbReference type="ARBA" id="ARBA00022448"/>
    </source>
</evidence>
<feature type="domain" description="Citrate transporter-like" evidence="7">
    <location>
        <begin position="17"/>
        <end position="382"/>
    </location>
</feature>
<dbReference type="Pfam" id="PF03600">
    <property type="entry name" value="CitMHS"/>
    <property type="match status" value="1"/>
</dbReference>